<dbReference type="EMBL" id="JAGGKG010000019">
    <property type="protein sequence ID" value="MBP1906834.1"/>
    <property type="molecule type" value="Genomic_DNA"/>
</dbReference>
<dbReference type="InterPro" id="IPR037522">
    <property type="entry name" value="HD_GYP_dom"/>
</dbReference>
<gene>
    <name evidence="3" type="ORF">J2Z32_003499</name>
</gene>
<dbReference type="InterPro" id="IPR006675">
    <property type="entry name" value="HDIG_dom"/>
</dbReference>
<dbReference type="SUPFAM" id="SSF109604">
    <property type="entry name" value="HD-domain/PDEase-like"/>
    <property type="match status" value="1"/>
</dbReference>
<dbReference type="Gene3D" id="1.10.3210.10">
    <property type="entry name" value="Hypothetical protein af1432"/>
    <property type="match status" value="1"/>
</dbReference>
<feature type="domain" description="HD" evidence="1">
    <location>
        <begin position="33"/>
        <end position="156"/>
    </location>
</feature>
<organism evidence="3 4">
    <name type="scientific">Paenibacillus turicensis</name>
    <dbReference type="NCBI Taxonomy" id="160487"/>
    <lineage>
        <taxon>Bacteria</taxon>
        <taxon>Bacillati</taxon>
        <taxon>Bacillota</taxon>
        <taxon>Bacilli</taxon>
        <taxon>Bacillales</taxon>
        <taxon>Paenibacillaceae</taxon>
        <taxon>Paenibacillus</taxon>
    </lineage>
</organism>
<reference evidence="3 4" key="1">
    <citation type="submission" date="2021-03" db="EMBL/GenBank/DDBJ databases">
        <title>Genomic Encyclopedia of Type Strains, Phase IV (KMG-IV): sequencing the most valuable type-strain genomes for metagenomic binning, comparative biology and taxonomic classification.</title>
        <authorList>
            <person name="Goeker M."/>
        </authorList>
    </citation>
    <scope>NUCLEOTIDE SEQUENCE [LARGE SCALE GENOMIC DNA]</scope>
    <source>
        <strain evidence="3 4">DSM 14349</strain>
    </source>
</reference>
<feature type="domain" description="HD-GYP" evidence="2">
    <location>
        <begin position="11"/>
        <end position="205"/>
    </location>
</feature>
<name>A0ABS4FWC7_9BACL</name>
<evidence type="ECO:0000313" key="3">
    <source>
        <dbReference type="EMBL" id="MBP1906834.1"/>
    </source>
</evidence>
<proteinExistence type="predicted"/>
<dbReference type="Pfam" id="PF13487">
    <property type="entry name" value="HD_5"/>
    <property type="match status" value="1"/>
</dbReference>
<dbReference type="PROSITE" id="PS51832">
    <property type="entry name" value="HD_GYP"/>
    <property type="match status" value="1"/>
</dbReference>
<dbReference type="NCBIfam" id="TIGR00277">
    <property type="entry name" value="HDIG"/>
    <property type="match status" value="1"/>
</dbReference>
<evidence type="ECO:0000259" key="2">
    <source>
        <dbReference type="PROSITE" id="PS51832"/>
    </source>
</evidence>
<dbReference type="PANTHER" id="PTHR43155">
    <property type="entry name" value="CYCLIC DI-GMP PHOSPHODIESTERASE PA4108-RELATED"/>
    <property type="match status" value="1"/>
</dbReference>
<dbReference type="PROSITE" id="PS51831">
    <property type="entry name" value="HD"/>
    <property type="match status" value="1"/>
</dbReference>
<dbReference type="SMART" id="SM00471">
    <property type="entry name" value="HDc"/>
    <property type="match status" value="1"/>
</dbReference>
<accession>A0ABS4FWC7</accession>
<dbReference type="Proteomes" id="UP001519272">
    <property type="component" value="Unassembled WGS sequence"/>
</dbReference>
<evidence type="ECO:0000259" key="1">
    <source>
        <dbReference type="PROSITE" id="PS51831"/>
    </source>
</evidence>
<dbReference type="InterPro" id="IPR003607">
    <property type="entry name" value="HD/PDEase_dom"/>
</dbReference>
<keyword evidence="4" id="KW-1185">Reference proteome</keyword>
<protein>
    <submittedName>
        <fullName evidence="3">Nucleotidyltransferase with HDIG domain</fullName>
    </submittedName>
</protein>
<dbReference type="PANTHER" id="PTHR43155:SF2">
    <property type="entry name" value="CYCLIC DI-GMP PHOSPHODIESTERASE PA4108"/>
    <property type="match status" value="1"/>
</dbReference>
<dbReference type="CDD" id="cd00077">
    <property type="entry name" value="HDc"/>
    <property type="match status" value="1"/>
</dbReference>
<dbReference type="InterPro" id="IPR006674">
    <property type="entry name" value="HD_domain"/>
</dbReference>
<comment type="caution">
    <text evidence="3">The sequence shown here is derived from an EMBL/GenBank/DDBJ whole genome shotgun (WGS) entry which is preliminary data.</text>
</comment>
<sequence length="205" mass="23708">MMVPTKDITQLYLNKEPDAEHWVNMLRQKHAETYQHCIRVAILAEKIAEPLGLSEEDKRKLIRGCFLHDIGKTMIPRDLIMQTQPLSKEQWNIIKLHPLLGAEIMEEQTGFDEEIINVVHYHHERWDGSGYPAGLQGEDIPWFARICSVIDAFDSMLSDRPYGRKLTPAEAKLELLRHAGKQFDTEVVHAFMTLTDQTLNIYSKD</sequence>
<evidence type="ECO:0000313" key="4">
    <source>
        <dbReference type="Proteomes" id="UP001519272"/>
    </source>
</evidence>